<dbReference type="Pfam" id="PF25493">
    <property type="entry name" value="Peripla_BP_A-cyclase"/>
    <property type="match status" value="1"/>
</dbReference>
<dbReference type="GeneID" id="40332180"/>
<evidence type="ECO:0000259" key="1">
    <source>
        <dbReference type="Pfam" id="PF25493"/>
    </source>
</evidence>
<keyword evidence="3" id="KW-1185">Reference proteome</keyword>
<protein>
    <submittedName>
        <fullName evidence="2">Receptor-type adenylate cyclase</fullName>
    </submittedName>
</protein>
<dbReference type="EMBL" id="MKGL01000394">
    <property type="protein sequence ID" value="RNE99336.1"/>
    <property type="molecule type" value="Genomic_DNA"/>
</dbReference>
<evidence type="ECO:0000313" key="2">
    <source>
        <dbReference type="EMBL" id="RNE99336.1"/>
    </source>
</evidence>
<proteinExistence type="predicted"/>
<accession>A0A422N1J0</accession>
<keyword evidence="2" id="KW-0675">Receptor</keyword>
<feature type="domain" description="Receptor-type adenylate cyclase GRESAG 4.1/3 periplasmic binding protein-like" evidence="1">
    <location>
        <begin position="102"/>
        <end position="152"/>
    </location>
</feature>
<dbReference type="RefSeq" id="XP_029235141.1">
    <property type="nucleotide sequence ID" value="XM_029385001.1"/>
</dbReference>
<sequence>MKRFVEGYRAEAVGEGRMAFRLSYCNVSNAFIAAGVQWGAPSDSWQQCCATCDGGCVVGFPSFLFRQRLTLGVRSVAFIGSLELQFLALVEHLGNTTPVRCRGDARVFVAFPEFAPLHADFVAAFAGGAGADRAVFLRSLPHWGDANSTSETA</sequence>
<organism evidence="2 3">
    <name type="scientific">Trypanosoma rangeli</name>
    <dbReference type="NCBI Taxonomy" id="5698"/>
    <lineage>
        <taxon>Eukaryota</taxon>
        <taxon>Discoba</taxon>
        <taxon>Euglenozoa</taxon>
        <taxon>Kinetoplastea</taxon>
        <taxon>Metakinetoplastina</taxon>
        <taxon>Trypanosomatida</taxon>
        <taxon>Trypanosomatidae</taxon>
        <taxon>Trypanosoma</taxon>
        <taxon>Herpetosoma</taxon>
    </lineage>
</organism>
<comment type="caution">
    <text evidence="2">The sequence shown here is derived from an EMBL/GenBank/DDBJ whole genome shotgun (WGS) entry which is preliminary data.</text>
</comment>
<gene>
    <name evidence="2" type="ORF">TraAM80_08247</name>
</gene>
<dbReference type="InterPro" id="IPR057398">
    <property type="entry name" value="GRESAG4.1/3_peripasmic_2"/>
</dbReference>
<reference evidence="2 3" key="1">
    <citation type="journal article" date="2018" name="BMC Genomics">
        <title>Genomic comparison of Trypanosoma conorhini and Trypanosoma rangeli to Trypanosoma cruzi strains of high and low virulence.</title>
        <authorList>
            <person name="Bradwell K.R."/>
            <person name="Koparde V.N."/>
            <person name="Matveyev A.V."/>
            <person name="Serrano M.G."/>
            <person name="Alves J.M."/>
            <person name="Parikh H."/>
            <person name="Huang B."/>
            <person name="Lee V."/>
            <person name="Espinosa-Alvarez O."/>
            <person name="Ortiz P.A."/>
            <person name="Costa-Martins A.G."/>
            <person name="Teixeira M.M."/>
            <person name="Buck G.A."/>
        </authorList>
    </citation>
    <scope>NUCLEOTIDE SEQUENCE [LARGE SCALE GENOMIC DNA]</scope>
    <source>
        <strain evidence="2 3">AM80</strain>
    </source>
</reference>
<dbReference type="Proteomes" id="UP000283634">
    <property type="component" value="Unassembled WGS sequence"/>
</dbReference>
<name>A0A422N1J0_TRYRA</name>
<evidence type="ECO:0000313" key="3">
    <source>
        <dbReference type="Proteomes" id="UP000283634"/>
    </source>
</evidence>
<dbReference type="AlphaFoldDB" id="A0A422N1J0"/>